<evidence type="ECO:0000313" key="6">
    <source>
        <dbReference type="EMBL" id="ADP40315.1"/>
    </source>
</evidence>
<dbReference type="RefSeq" id="WP_013398112.1">
    <property type="nucleotide sequence ID" value="NC_014643.1"/>
</dbReference>
<dbReference type="SUPFAM" id="SSF56645">
    <property type="entry name" value="Acyl-CoA dehydrogenase NM domain-like"/>
    <property type="match status" value="1"/>
</dbReference>
<dbReference type="Proteomes" id="UP000000387">
    <property type="component" value="Chromosome"/>
</dbReference>
<keyword evidence="4" id="KW-0274">FAD</keyword>
<dbReference type="AlphaFoldDB" id="E3H2P6"/>
<dbReference type="GO" id="GO:0050660">
    <property type="term" value="F:flavin adenine dinucleotide binding"/>
    <property type="evidence" value="ECO:0007669"/>
    <property type="project" value="InterPro"/>
</dbReference>
<dbReference type="GO" id="GO:0003995">
    <property type="term" value="F:acyl-CoA dehydrogenase activity"/>
    <property type="evidence" value="ECO:0007669"/>
    <property type="project" value="TreeGrafter"/>
</dbReference>
<dbReference type="PANTHER" id="PTHR43884">
    <property type="entry name" value="ACYL-COA DEHYDROGENASE"/>
    <property type="match status" value="1"/>
</dbReference>
<organism evidence="6 7">
    <name type="scientific">Rothia dentocariosa (strain ATCC 17931 / CDC X599 / XDIA)</name>
    <dbReference type="NCBI Taxonomy" id="762948"/>
    <lineage>
        <taxon>Bacteria</taxon>
        <taxon>Bacillati</taxon>
        <taxon>Actinomycetota</taxon>
        <taxon>Actinomycetes</taxon>
        <taxon>Micrococcales</taxon>
        <taxon>Micrococcaceae</taxon>
        <taxon>Rothia</taxon>
    </lineage>
</organism>
<keyword evidence="3" id="KW-0285">Flavoprotein</keyword>
<dbReference type="InterPro" id="IPR009075">
    <property type="entry name" value="AcylCo_DH/oxidase_C"/>
</dbReference>
<dbReference type="Gene3D" id="2.40.110.10">
    <property type="entry name" value="Butyryl-CoA Dehydrogenase, subunit A, domain 2"/>
    <property type="match status" value="1"/>
</dbReference>
<evidence type="ECO:0000259" key="5">
    <source>
        <dbReference type="Pfam" id="PF00441"/>
    </source>
</evidence>
<comment type="cofactor">
    <cofactor evidence="1">
        <name>FAD</name>
        <dbReference type="ChEBI" id="CHEBI:57692"/>
    </cofactor>
</comment>
<dbReference type="EMBL" id="CP002280">
    <property type="protein sequence ID" value="ADP40315.1"/>
    <property type="molecule type" value="Genomic_DNA"/>
</dbReference>
<dbReference type="InterPro" id="IPR037069">
    <property type="entry name" value="AcylCoA_DH/ox_N_sf"/>
</dbReference>
<sequence>MTSRSTDNRLLNLEHVLGNPTQPGTFSYETVLNFDNAGHPNPEGEEILMSWGANDEFVPRSLGGRWGSTRELVERLMPVFRRDPSLALSFGLTSLMSGVNVWTAGSPEQKAKVAKTLLNKGRIAIGFHELAHGNDFLHNEFRLETSDNVGSQLVGSKEVINNIERAEQVLFMARSSELDGARSHTLVLTERHDLDKNGTFQNRYTTSGMRTVLLNGIHLDGMNVKEEAIIGRRGEAVETALRAFQVTRAVLPAFAVGTLDASLYFAVEYASDRKLYGGRVLDLPHARDLIASAFADLVIADIFANAAVRSLHVDPNASGLLSAACKALVPDVLEDGLSALSVLFGSTFYGRVSPYGIIEKFVRDLRVLPIGHAGGTSCILAVLGALPRWARGKIPDTNRDLFDDNACGDLDFKTLRLSLGGPDPLTPWLSDSATKETIARVTPDCAEVLTSLEKRWNELRSEITEQPLTSFSVTANNDIFEMAREATLLMATGAVIGQWATSEAREEPASLVWFELCIRRLAYRLGLGAPEPPAAIRESAVERLIKNFEQHRSMRLSNEPIFPQEHTTLT</sequence>
<dbReference type="PANTHER" id="PTHR43884:SF19">
    <property type="entry name" value="ACYL-COA DEHYDROGENASE FADE4-RELATED"/>
    <property type="match status" value="1"/>
</dbReference>
<accession>E3H2P6</accession>
<dbReference type="Pfam" id="PF00441">
    <property type="entry name" value="Acyl-CoA_dh_1"/>
    <property type="match status" value="1"/>
</dbReference>
<dbReference type="Gene3D" id="1.10.540.10">
    <property type="entry name" value="Acyl-CoA dehydrogenase/oxidase, N-terminal domain"/>
    <property type="match status" value="1"/>
</dbReference>
<comment type="similarity">
    <text evidence="2">Belongs to the acyl-CoA dehydrogenase family.</text>
</comment>
<dbReference type="eggNOG" id="COG1960">
    <property type="taxonomic scope" value="Bacteria"/>
</dbReference>
<feature type="domain" description="Acyl-CoA dehydrogenase/oxidase C-terminal" evidence="5">
    <location>
        <begin position="239"/>
        <end position="377"/>
    </location>
</feature>
<dbReference type="InterPro" id="IPR009100">
    <property type="entry name" value="AcylCoA_DH/oxidase_NM_dom_sf"/>
</dbReference>
<dbReference type="HOGENOM" id="CLU_022921_0_0_11"/>
<reference evidence="7" key="1">
    <citation type="submission" date="2010-10" db="EMBL/GenBank/DDBJ databases">
        <title>The complete genome of Rothia dentocariosa ATCC 17931.</title>
        <authorList>
            <person name="Muzny D."/>
            <person name="Qin X."/>
            <person name="Buhay C."/>
            <person name="Dugan-Rocha S."/>
            <person name="Ding Y."/>
            <person name="Chen G."/>
            <person name="Hawes A."/>
            <person name="Holder M."/>
            <person name="Jhangiani S."/>
            <person name="Johnson A."/>
            <person name="Khan Z."/>
            <person name="Li Z."/>
            <person name="Liu W."/>
            <person name="Liu X."/>
            <person name="Perez L."/>
            <person name="Shen H."/>
            <person name="Wang Q."/>
            <person name="Watt J."/>
            <person name="Xi L."/>
            <person name="Xin Y."/>
            <person name="Zhou J."/>
            <person name="Deng J."/>
            <person name="Jiang H."/>
            <person name="Liu Y."/>
            <person name="Qu J."/>
            <person name="Song X.-Z."/>
            <person name="Zhang L."/>
            <person name="Villasana D."/>
            <person name="Johnson A."/>
            <person name="Liu J."/>
            <person name="Liyanage D."/>
            <person name="Lorensuhewa L."/>
            <person name="Robinson T."/>
            <person name="Song A."/>
            <person name="Song B.-B."/>
            <person name="Dinh H."/>
            <person name="Thornton R."/>
            <person name="Coyle M."/>
            <person name="Francisco L."/>
            <person name="Jackson L."/>
            <person name="Javaid M."/>
            <person name="Korchina V."/>
            <person name="Kovar C."/>
            <person name="Mata R."/>
            <person name="Mathew T."/>
            <person name="Ngo R."/>
            <person name="Nguyen L."/>
            <person name="Nguyen N."/>
            <person name="Okwuonu G."/>
            <person name="Ongeri F."/>
            <person name="Pham C."/>
            <person name="Simmons D."/>
            <person name="Wilczek-Boney K."/>
            <person name="Hale W."/>
            <person name="Jakkamsetti A."/>
            <person name="Pham P."/>
            <person name="Ruth R."/>
            <person name="San Lucas F."/>
            <person name="Warren J."/>
            <person name="Zhang J."/>
            <person name="Zhao Z."/>
            <person name="Zhou C."/>
            <person name="Zhu D."/>
            <person name="Lee S."/>
            <person name="Bess C."/>
            <person name="Blankenburg K."/>
            <person name="Forbes L."/>
            <person name="Fu Q."/>
            <person name="Gubbala S."/>
            <person name="Hirani K."/>
            <person name="Jayaseelan J.C."/>
            <person name="Lara F."/>
            <person name="Munidasa M."/>
            <person name="Palculict T."/>
            <person name="Patil S."/>
            <person name="Pu L.-L."/>
            <person name="Saada N."/>
            <person name="Tang L."/>
            <person name="Weissenberger G."/>
            <person name="Zhu Y."/>
            <person name="Hemphill L."/>
            <person name="Shang Y."/>
            <person name="Youmans B."/>
            <person name="Ayvaz T."/>
            <person name="Ross M."/>
            <person name="Santibanez J."/>
            <person name="Aqrawi P."/>
            <person name="Gross S."/>
            <person name="Joshi V."/>
            <person name="Fowler G."/>
            <person name="Nazareth L."/>
            <person name="Reid J."/>
            <person name="Worley K."/>
            <person name="Petrosino J."/>
            <person name="Highlander S."/>
            <person name="Gibbs R."/>
        </authorList>
    </citation>
    <scope>NUCLEOTIDE SEQUENCE [LARGE SCALE GENOMIC DNA]</scope>
    <source>
        <strain evidence="7">ATCC 17931 / CDC X599 / XDIA</strain>
    </source>
</reference>
<evidence type="ECO:0000256" key="2">
    <source>
        <dbReference type="ARBA" id="ARBA00009347"/>
    </source>
</evidence>
<dbReference type="InterPro" id="IPR036250">
    <property type="entry name" value="AcylCo_DH-like_C"/>
</dbReference>
<dbReference type="SUPFAM" id="SSF47203">
    <property type="entry name" value="Acyl-CoA dehydrogenase C-terminal domain-like"/>
    <property type="match status" value="1"/>
</dbReference>
<gene>
    <name evidence="6" type="ordered locus">HMPREF0733_10857</name>
</gene>
<dbReference type="KEGG" id="rdn:HMPREF0733_10857"/>
<proteinExistence type="inferred from homology"/>
<evidence type="ECO:0000256" key="4">
    <source>
        <dbReference type="ARBA" id="ARBA00022827"/>
    </source>
</evidence>
<evidence type="ECO:0000256" key="1">
    <source>
        <dbReference type="ARBA" id="ARBA00001974"/>
    </source>
</evidence>
<dbReference type="Gene3D" id="1.20.140.10">
    <property type="entry name" value="Butyryl-CoA Dehydrogenase, subunit A, domain 3"/>
    <property type="match status" value="1"/>
</dbReference>
<dbReference type="InterPro" id="IPR046373">
    <property type="entry name" value="Acyl-CoA_Oxase/DH_mid-dom_sf"/>
</dbReference>
<name>E3H2P6_ROTDC</name>
<dbReference type="GO" id="GO:0005886">
    <property type="term" value="C:plasma membrane"/>
    <property type="evidence" value="ECO:0007669"/>
    <property type="project" value="TreeGrafter"/>
</dbReference>
<protein>
    <submittedName>
        <fullName evidence="6">Acyl-CoA dehydrogenase, C-terminal domain protein</fullName>
    </submittedName>
</protein>
<evidence type="ECO:0000256" key="3">
    <source>
        <dbReference type="ARBA" id="ARBA00022630"/>
    </source>
</evidence>
<evidence type="ECO:0000313" key="7">
    <source>
        <dbReference type="Proteomes" id="UP000000387"/>
    </source>
</evidence>
<dbReference type="GeneID" id="29743974"/>